<dbReference type="AlphaFoldDB" id="A0A1I6RTM4"/>
<accession>A0A1I6RTM4</accession>
<dbReference type="RefSeq" id="WP_093915712.1">
    <property type="nucleotide sequence ID" value="NZ_FPAJ01000002.1"/>
</dbReference>
<gene>
    <name evidence="1" type="ORF">SAMN04488040_1490</name>
</gene>
<evidence type="ECO:0000313" key="1">
    <source>
        <dbReference type="EMBL" id="SFS68073.1"/>
    </source>
</evidence>
<name>A0A1I6RTM4_9RHOB</name>
<dbReference type="STRING" id="394264.SAMN04488040_1490"/>
<dbReference type="EMBL" id="FPAJ01000002">
    <property type="protein sequence ID" value="SFS68073.1"/>
    <property type="molecule type" value="Genomic_DNA"/>
</dbReference>
<keyword evidence="2" id="KW-1185">Reference proteome</keyword>
<dbReference type="OrthoDB" id="7870187at2"/>
<evidence type="ECO:0000313" key="2">
    <source>
        <dbReference type="Proteomes" id="UP000199239"/>
    </source>
</evidence>
<proteinExistence type="predicted"/>
<protein>
    <submittedName>
        <fullName evidence="1">Uncharacterized protein</fullName>
    </submittedName>
</protein>
<reference evidence="2" key="1">
    <citation type="submission" date="2016-10" db="EMBL/GenBank/DDBJ databases">
        <authorList>
            <person name="Varghese N."/>
            <person name="Submissions S."/>
        </authorList>
    </citation>
    <scope>NUCLEOTIDE SEQUENCE [LARGE SCALE GENOMIC DNA]</scope>
    <source>
        <strain evidence="2">DSM 23422</strain>
    </source>
</reference>
<sequence length="152" mass="17311">MNGSMSRSNHTRELIRKYDADNWSGKTVSDKDAVRIGIAVQAAVESSRFEIFQRDLTAGCAEIDWRHDHPMTLWTLALYANVFPACEMPHEVRLTDGLIHFAEPSVALEHSIIDLFWNNRDLVCLALKRLKISYLPTGPQGQRSGLRPYQGW</sequence>
<dbReference type="Proteomes" id="UP000199239">
    <property type="component" value="Unassembled WGS sequence"/>
</dbReference>
<organism evidence="1 2">
    <name type="scientific">Sulfitobacter marinus</name>
    <dbReference type="NCBI Taxonomy" id="394264"/>
    <lineage>
        <taxon>Bacteria</taxon>
        <taxon>Pseudomonadati</taxon>
        <taxon>Pseudomonadota</taxon>
        <taxon>Alphaproteobacteria</taxon>
        <taxon>Rhodobacterales</taxon>
        <taxon>Roseobacteraceae</taxon>
        <taxon>Sulfitobacter</taxon>
    </lineage>
</organism>